<dbReference type="Gene3D" id="3.40.50.1820">
    <property type="entry name" value="alpha/beta hydrolase"/>
    <property type="match status" value="1"/>
</dbReference>
<dbReference type="PANTHER" id="PTHR43798">
    <property type="entry name" value="MONOACYLGLYCEROL LIPASE"/>
    <property type="match status" value="1"/>
</dbReference>
<dbReference type="InterPro" id="IPR050266">
    <property type="entry name" value="AB_hydrolase_sf"/>
</dbReference>
<dbReference type="EMBL" id="CP008849">
    <property type="protein sequence ID" value="AIF99675.1"/>
    <property type="molecule type" value="Genomic_DNA"/>
</dbReference>
<dbReference type="InterPro" id="IPR000073">
    <property type="entry name" value="AB_hydrolase_1"/>
</dbReference>
<accession>A0A075P3X2</accession>
<proteinExistence type="predicted"/>
<dbReference type="KEGG" id="aal:EP13_13835"/>
<dbReference type="PANTHER" id="PTHR43798:SF31">
    <property type="entry name" value="AB HYDROLASE SUPERFAMILY PROTEIN YCLE"/>
    <property type="match status" value="1"/>
</dbReference>
<dbReference type="RefSeq" id="WP_044057745.1">
    <property type="nucleotide sequence ID" value="NZ_CBCSKJ010000002.1"/>
</dbReference>
<dbReference type="GeneID" id="78255981"/>
<evidence type="ECO:0000259" key="2">
    <source>
        <dbReference type="Pfam" id="PF00561"/>
    </source>
</evidence>
<gene>
    <name evidence="3" type="ORF">EP13_13835</name>
</gene>
<dbReference type="GO" id="GO:0016787">
    <property type="term" value="F:hydrolase activity"/>
    <property type="evidence" value="ECO:0007669"/>
    <property type="project" value="UniProtKB-KW"/>
</dbReference>
<evidence type="ECO:0000313" key="4">
    <source>
        <dbReference type="Proteomes" id="UP000056090"/>
    </source>
</evidence>
<sequence length="334" mass="36961">MKLWIKILLLVLGAILILIVWGLTLDKKFTETSTAAYIQTSHALFEEIGIDPQSHFVNTQGPVKRVHYYEMGEGEPLILIHGGGGYASQWYTIMDELAKSYHIYVLDRPGSGLTDNFIYGEVDLTKHGAAFIRSFMDALKLDSAHIVGHSMGGLFSVNFAGIYPQRVKKLVLIGHPAGGTETIPPQVVMMGLPAVNKILLKLIGEPTIKGSKDFHGMMLVHKPEQLPDIYWQNDVNAQLIPGSARSFNSLLENCVEFGGFNEAFLIQNTLFNLPHHVTFIVGDKDVWDTIENAEYLASKMNNATVHVIKNASHLPWLDAPEESAQLILSALEGN</sequence>
<dbReference type="AlphaFoldDB" id="A0A075P3X2"/>
<evidence type="ECO:0000256" key="1">
    <source>
        <dbReference type="ARBA" id="ARBA00022801"/>
    </source>
</evidence>
<dbReference type="GO" id="GO:0016020">
    <property type="term" value="C:membrane"/>
    <property type="evidence" value="ECO:0007669"/>
    <property type="project" value="TreeGrafter"/>
</dbReference>
<protein>
    <recommendedName>
        <fullName evidence="2">AB hydrolase-1 domain-containing protein</fullName>
    </recommendedName>
</protein>
<dbReference type="Proteomes" id="UP000056090">
    <property type="component" value="Chromosome"/>
</dbReference>
<feature type="domain" description="AB hydrolase-1" evidence="2">
    <location>
        <begin position="76"/>
        <end position="178"/>
    </location>
</feature>
<evidence type="ECO:0000313" key="3">
    <source>
        <dbReference type="EMBL" id="AIF99675.1"/>
    </source>
</evidence>
<organism evidence="3 4">
    <name type="scientific">Alteromonas australica</name>
    <dbReference type="NCBI Taxonomy" id="589873"/>
    <lineage>
        <taxon>Bacteria</taxon>
        <taxon>Pseudomonadati</taxon>
        <taxon>Pseudomonadota</taxon>
        <taxon>Gammaproteobacteria</taxon>
        <taxon>Alteromonadales</taxon>
        <taxon>Alteromonadaceae</taxon>
        <taxon>Alteromonas/Salinimonas group</taxon>
        <taxon>Alteromonas</taxon>
    </lineage>
</organism>
<dbReference type="InterPro" id="IPR029058">
    <property type="entry name" value="AB_hydrolase_fold"/>
</dbReference>
<dbReference type="Pfam" id="PF00561">
    <property type="entry name" value="Abhydrolase_1"/>
    <property type="match status" value="1"/>
</dbReference>
<dbReference type="SUPFAM" id="SSF53474">
    <property type="entry name" value="alpha/beta-Hydrolases"/>
    <property type="match status" value="1"/>
</dbReference>
<dbReference type="PRINTS" id="PR00111">
    <property type="entry name" value="ABHYDROLASE"/>
</dbReference>
<reference evidence="3 4" key="1">
    <citation type="submission" date="2014-06" db="EMBL/GenBank/DDBJ databases">
        <title>Genomes of Alteromonas australica, a world apart.</title>
        <authorList>
            <person name="Gonzaga A."/>
            <person name="Lopez-Perez M."/>
            <person name="Rodriguez-Valera F."/>
        </authorList>
    </citation>
    <scope>NUCLEOTIDE SEQUENCE [LARGE SCALE GENOMIC DNA]</scope>
    <source>
        <strain evidence="3 4">H 17</strain>
    </source>
</reference>
<dbReference type="eggNOG" id="COG2021">
    <property type="taxonomic scope" value="Bacteria"/>
</dbReference>
<name>A0A075P3X2_9ALTE</name>
<keyword evidence="1" id="KW-0378">Hydrolase</keyword>
<keyword evidence="4" id="KW-1185">Reference proteome</keyword>